<accession>A0A4R1RVV5</accession>
<reference evidence="3 4" key="1">
    <citation type="submission" date="2019-03" db="EMBL/GenBank/DDBJ databases">
        <title>Genomic Encyclopedia of Type Strains, Phase IV (KMG-IV): sequencing the most valuable type-strain genomes for metagenomic binning, comparative biology and taxonomic classification.</title>
        <authorList>
            <person name="Goeker M."/>
        </authorList>
    </citation>
    <scope>NUCLEOTIDE SEQUENCE [LARGE SCALE GENOMIC DNA]</scope>
    <source>
        <strain evidence="3 4">LX-B</strain>
    </source>
</reference>
<evidence type="ECO:0000313" key="4">
    <source>
        <dbReference type="Proteomes" id="UP000295008"/>
    </source>
</evidence>
<evidence type="ECO:0000256" key="1">
    <source>
        <dbReference type="SAM" id="MobiDB-lite"/>
    </source>
</evidence>
<keyword evidence="2" id="KW-0812">Transmembrane</keyword>
<keyword evidence="2" id="KW-0472">Membrane</keyword>
<feature type="region of interest" description="Disordered" evidence="1">
    <location>
        <begin position="106"/>
        <end position="126"/>
    </location>
</feature>
<evidence type="ECO:0000256" key="2">
    <source>
        <dbReference type="SAM" id="Phobius"/>
    </source>
</evidence>
<protein>
    <submittedName>
        <fullName evidence="3">Stage III sporulation protein AG</fullName>
    </submittedName>
</protein>
<keyword evidence="4" id="KW-1185">Reference proteome</keyword>
<sequence>MSEGDEKRYDGLARWLKNNPNRTMLWMLMGAAGLGIGILFSSNESPRTTQQGIALQPAVREPLSETDRMQAELTQILERIAGAGAVRVTLNLKTEERNVWERQTKTNKRVTHEQGALRSTEEETSDEIVFSKGEDGRNVPVLRERLAPEIQGVVAVATGAGDIRVRQMLTDTLITVLGLPAHRVLVIPGAPADVSSAREEKP</sequence>
<dbReference type="AlphaFoldDB" id="A0A4R1RVV5"/>
<comment type="caution">
    <text evidence="3">The sequence shown here is derived from an EMBL/GenBank/DDBJ whole genome shotgun (WGS) entry which is preliminary data.</text>
</comment>
<evidence type="ECO:0000313" key="3">
    <source>
        <dbReference type="EMBL" id="TCL70795.1"/>
    </source>
</evidence>
<keyword evidence="2" id="KW-1133">Transmembrane helix</keyword>
<proteinExistence type="predicted"/>
<dbReference type="Proteomes" id="UP000295008">
    <property type="component" value="Unassembled WGS sequence"/>
</dbReference>
<gene>
    <name evidence="3" type="ORF">EDC14_1009113</name>
</gene>
<dbReference type="RefSeq" id="WP_132014067.1">
    <property type="nucleotide sequence ID" value="NZ_SLUN01000009.1"/>
</dbReference>
<dbReference type="OrthoDB" id="2381602at2"/>
<dbReference type="EMBL" id="SLUN01000009">
    <property type="protein sequence ID" value="TCL70795.1"/>
    <property type="molecule type" value="Genomic_DNA"/>
</dbReference>
<organism evidence="3 4">
    <name type="scientific">Hydrogenispora ethanolica</name>
    <dbReference type="NCBI Taxonomy" id="1082276"/>
    <lineage>
        <taxon>Bacteria</taxon>
        <taxon>Bacillati</taxon>
        <taxon>Bacillota</taxon>
        <taxon>Hydrogenispora</taxon>
    </lineage>
</organism>
<feature type="transmembrane region" description="Helical" evidence="2">
    <location>
        <begin position="24"/>
        <end position="41"/>
    </location>
</feature>
<name>A0A4R1RVV5_HYDET</name>